<feature type="compositionally biased region" description="Low complexity" evidence="1">
    <location>
        <begin position="24"/>
        <end position="41"/>
    </location>
</feature>
<reference evidence="3" key="1">
    <citation type="submission" date="2022-11" db="UniProtKB">
        <authorList>
            <consortium name="WormBaseParasite"/>
        </authorList>
    </citation>
    <scope>IDENTIFICATION</scope>
</reference>
<feature type="region of interest" description="Disordered" evidence="1">
    <location>
        <begin position="1"/>
        <end position="41"/>
    </location>
</feature>
<proteinExistence type="predicted"/>
<name>A0A915IXL1_ROMCU</name>
<sequence length="60" mass="6412">MSLYDGTDLSKQIKIEDSKAQPATISSNTTPTSTSNSWSSSGLKLLQSHMQLKKASATPI</sequence>
<dbReference type="Proteomes" id="UP000887565">
    <property type="component" value="Unplaced"/>
</dbReference>
<keyword evidence="2" id="KW-1185">Reference proteome</keyword>
<evidence type="ECO:0000313" key="3">
    <source>
        <dbReference type="WBParaSite" id="nRc.2.0.1.t18834-RA"/>
    </source>
</evidence>
<dbReference type="AlphaFoldDB" id="A0A915IXL1"/>
<dbReference type="WBParaSite" id="nRc.2.0.1.t18834-RA">
    <property type="protein sequence ID" value="nRc.2.0.1.t18834-RA"/>
    <property type="gene ID" value="nRc.2.0.1.g18834"/>
</dbReference>
<organism evidence="2 3">
    <name type="scientific">Romanomermis culicivorax</name>
    <name type="common">Nematode worm</name>
    <dbReference type="NCBI Taxonomy" id="13658"/>
    <lineage>
        <taxon>Eukaryota</taxon>
        <taxon>Metazoa</taxon>
        <taxon>Ecdysozoa</taxon>
        <taxon>Nematoda</taxon>
        <taxon>Enoplea</taxon>
        <taxon>Dorylaimia</taxon>
        <taxon>Mermithida</taxon>
        <taxon>Mermithoidea</taxon>
        <taxon>Mermithidae</taxon>
        <taxon>Romanomermis</taxon>
    </lineage>
</organism>
<evidence type="ECO:0000313" key="2">
    <source>
        <dbReference type="Proteomes" id="UP000887565"/>
    </source>
</evidence>
<evidence type="ECO:0000256" key="1">
    <source>
        <dbReference type="SAM" id="MobiDB-lite"/>
    </source>
</evidence>
<accession>A0A915IXL1</accession>
<protein>
    <submittedName>
        <fullName evidence="3">Uncharacterized protein</fullName>
    </submittedName>
</protein>